<reference evidence="1 2" key="1">
    <citation type="journal article" date="2023" name="Nucleic Acids Res.">
        <title>The hologenome of Daphnia magna reveals possible DNA methylation and microbiome-mediated evolution of the host genome.</title>
        <authorList>
            <person name="Chaturvedi A."/>
            <person name="Li X."/>
            <person name="Dhandapani V."/>
            <person name="Marshall H."/>
            <person name="Kissane S."/>
            <person name="Cuenca-Cambronero M."/>
            <person name="Asole G."/>
            <person name="Calvet F."/>
            <person name="Ruiz-Romero M."/>
            <person name="Marangio P."/>
            <person name="Guigo R."/>
            <person name="Rago D."/>
            <person name="Mirbahai L."/>
            <person name="Eastwood N."/>
            <person name="Colbourne J.K."/>
            <person name="Zhou J."/>
            <person name="Mallon E."/>
            <person name="Orsini L."/>
        </authorList>
    </citation>
    <scope>NUCLEOTIDE SEQUENCE [LARGE SCALE GENOMIC DNA]</scope>
    <source>
        <strain evidence="1">LRV0_1</strain>
    </source>
</reference>
<organism evidence="1 2">
    <name type="scientific">Daphnia magna</name>
    <dbReference type="NCBI Taxonomy" id="35525"/>
    <lineage>
        <taxon>Eukaryota</taxon>
        <taxon>Metazoa</taxon>
        <taxon>Ecdysozoa</taxon>
        <taxon>Arthropoda</taxon>
        <taxon>Crustacea</taxon>
        <taxon>Branchiopoda</taxon>
        <taxon>Diplostraca</taxon>
        <taxon>Cladocera</taxon>
        <taxon>Anomopoda</taxon>
        <taxon>Daphniidae</taxon>
        <taxon>Daphnia</taxon>
    </lineage>
</organism>
<sequence>MGYLEVFPICSSSQQLKELYIDFSIISNNSDNFKSYFFKKNSCLPLSPATGQQPTRAEYHFVNPVTRKFRRLFARTGVPPGFTATSSWLKAVSEIFPLSICLPYPIVYVWYSLNQDGEWRAQLQWVNLGLAEEWSIDKGEDVEQ</sequence>
<name>A0ABR0AUU1_9CRUS</name>
<evidence type="ECO:0000313" key="2">
    <source>
        <dbReference type="Proteomes" id="UP001234178"/>
    </source>
</evidence>
<comment type="caution">
    <text evidence="1">The sequence shown here is derived from an EMBL/GenBank/DDBJ whole genome shotgun (WGS) entry which is preliminary data.</text>
</comment>
<keyword evidence="2" id="KW-1185">Reference proteome</keyword>
<accession>A0ABR0AUU1</accession>
<dbReference type="Proteomes" id="UP001234178">
    <property type="component" value="Unassembled WGS sequence"/>
</dbReference>
<evidence type="ECO:0000313" key="1">
    <source>
        <dbReference type="EMBL" id="KAK4028860.1"/>
    </source>
</evidence>
<dbReference type="EMBL" id="JAOYFB010000039">
    <property type="protein sequence ID" value="KAK4028860.1"/>
    <property type="molecule type" value="Genomic_DNA"/>
</dbReference>
<protein>
    <submittedName>
        <fullName evidence="1">Uncharacterized protein</fullName>
    </submittedName>
</protein>
<proteinExistence type="predicted"/>
<gene>
    <name evidence="1" type="ORF">OUZ56_021879</name>
</gene>